<dbReference type="Pfam" id="PF18052">
    <property type="entry name" value="Rx_N"/>
    <property type="match status" value="1"/>
</dbReference>
<dbReference type="PRINTS" id="PR00364">
    <property type="entry name" value="DISEASERSIST"/>
</dbReference>
<dbReference type="SUPFAM" id="SSF52540">
    <property type="entry name" value="P-loop containing nucleoside triphosphate hydrolases"/>
    <property type="match status" value="1"/>
</dbReference>
<keyword evidence="3" id="KW-0611">Plant defense</keyword>
<accession>A0ABM3ZTG6</accession>
<dbReference type="PANTHER" id="PTHR36766:SF38">
    <property type="entry name" value="DISEASE RESISTANCE PROTEIN RGA3"/>
    <property type="match status" value="1"/>
</dbReference>
<evidence type="ECO:0000313" key="9">
    <source>
        <dbReference type="RefSeq" id="XP_060667773.1"/>
    </source>
</evidence>
<name>A0ABM3ZTG6_ZIZJJ</name>
<dbReference type="CDD" id="cd14798">
    <property type="entry name" value="RX-CC_like"/>
    <property type="match status" value="1"/>
</dbReference>
<keyword evidence="5" id="KW-0812">Transmembrane</keyword>
<dbReference type="Proteomes" id="UP001652623">
    <property type="component" value="Chromosome 10"/>
</dbReference>
<dbReference type="Gene3D" id="3.40.50.300">
    <property type="entry name" value="P-loop containing nucleotide triphosphate hydrolases"/>
    <property type="match status" value="1"/>
</dbReference>
<dbReference type="GeneID" id="132799574"/>
<evidence type="ECO:0000259" key="7">
    <source>
        <dbReference type="Pfam" id="PF18052"/>
    </source>
</evidence>
<protein>
    <submittedName>
        <fullName evidence="9">Disease resistance protein RGA2-like</fullName>
    </submittedName>
</protein>
<evidence type="ECO:0000256" key="1">
    <source>
        <dbReference type="ARBA" id="ARBA00022737"/>
    </source>
</evidence>
<keyword evidence="1" id="KW-0677">Repeat</keyword>
<dbReference type="InterPro" id="IPR038005">
    <property type="entry name" value="RX-like_CC"/>
</dbReference>
<evidence type="ECO:0000256" key="4">
    <source>
        <dbReference type="ARBA" id="ARBA00022840"/>
    </source>
</evidence>
<dbReference type="PANTHER" id="PTHR36766">
    <property type="entry name" value="PLANT BROAD-SPECTRUM MILDEW RESISTANCE PROTEIN RPW8"/>
    <property type="match status" value="1"/>
</dbReference>
<reference evidence="9" key="1">
    <citation type="submission" date="2025-08" db="UniProtKB">
        <authorList>
            <consortium name="RefSeq"/>
        </authorList>
    </citation>
    <scope>IDENTIFICATION</scope>
    <source>
        <tissue evidence="9">Seedling</tissue>
    </source>
</reference>
<keyword evidence="5" id="KW-0472">Membrane</keyword>
<evidence type="ECO:0000256" key="3">
    <source>
        <dbReference type="ARBA" id="ARBA00022821"/>
    </source>
</evidence>
<keyword evidence="2" id="KW-0547">Nucleotide-binding</keyword>
<evidence type="ECO:0000259" key="6">
    <source>
        <dbReference type="Pfam" id="PF00931"/>
    </source>
</evidence>
<keyword evidence="4" id="KW-0067">ATP-binding</keyword>
<feature type="domain" description="Disease resistance N-terminal" evidence="7">
    <location>
        <begin position="61"/>
        <end position="146"/>
    </location>
</feature>
<dbReference type="RefSeq" id="XP_060667773.1">
    <property type="nucleotide sequence ID" value="XM_060811790.1"/>
</dbReference>
<feature type="domain" description="NB-ARC" evidence="6">
    <location>
        <begin position="236"/>
        <end position="395"/>
    </location>
</feature>
<dbReference type="InterPro" id="IPR041118">
    <property type="entry name" value="Rx_N"/>
</dbReference>
<dbReference type="Gene3D" id="1.20.5.4130">
    <property type="match status" value="1"/>
</dbReference>
<keyword evidence="5" id="KW-1133">Transmembrane helix</keyword>
<dbReference type="InterPro" id="IPR027417">
    <property type="entry name" value="P-loop_NTPase"/>
</dbReference>
<evidence type="ECO:0000313" key="8">
    <source>
        <dbReference type="Proteomes" id="UP001652623"/>
    </source>
</evidence>
<feature type="transmembrane region" description="Helical" evidence="5">
    <location>
        <begin position="20"/>
        <end position="37"/>
    </location>
</feature>
<gene>
    <name evidence="9" type="primary">LOC132799574</name>
</gene>
<dbReference type="Pfam" id="PF00931">
    <property type="entry name" value="NB-ARC"/>
    <property type="match status" value="1"/>
</dbReference>
<sequence>MQTAKPSEGINAKKMATRSFAYFQSIVLFFFLLQIDFEEQFQETIMEAIMEAVVSSIAEGIVRRLASEAVQEIALLWGVNEERIGLQETISTIKAVLTDAEKKQIHSDQVKTWLSRLEDVVCEADDLVDGISTEALRRQVMTSNTPIAKQVCTFFSTSNQLVFRHKMSHKIESLKKKLAVIRDDRQFRLEEHHGEAQAMYNRAVRDTHSFVSEGEVVVGREGDRMKILQLLLDTKSHHENVSVVNIVGHGGLGKTTLARLVFNDEKVEKHFDLKMWVCVSDADFDVGLLVQKIIKSISNEKVENCEMELLQKSLRKKISGKRYLLVLDDLWNENRELWLKLKDLLLNGIDGSRIIVTTRSMVVARITKTTLEPYLLGNLDDDESWSLFKKMAFTEGQEPNNSNIIQIGN</sequence>
<organism evidence="8 9">
    <name type="scientific">Ziziphus jujuba</name>
    <name type="common">Chinese jujube</name>
    <name type="synonym">Ziziphus sativa</name>
    <dbReference type="NCBI Taxonomy" id="326968"/>
    <lineage>
        <taxon>Eukaryota</taxon>
        <taxon>Viridiplantae</taxon>
        <taxon>Streptophyta</taxon>
        <taxon>Embryophyta</taxon>
        <taxon>Tracheophyta</taxon>
        <taxon>Spermatophyta</taxon>
        <taxon>Magnoliopsida</taxon>
        <taxon>eudicotyledons</taxon>
        <taxon>Gunneridae</taxon>
        <taxon>Pentapetalae</taxon>
        <taxon>rosids</taxon>
        <taxon>fabids</taxon>
        <taxon>Rosales</taxon>
        <taxon>Rhamnaceae</taxon>
        <taxon>Paliureae</taxon>
        <taxon>Ziziphus</taxon>
    </lineage>
</organism>
<keyword evidence="8" id="KW-1185">Reference proteome</keyword>
<evidence type="ECO:0000256" key="2">
    <source>
        <dbReference type="ARBA" id="ARBA00022741"/>
    </source>
</evidence>
<dbReference type="InterPro" id="IPR002182">
    <property type="entry name" value="NB-ARC"/>
</dbReference>
<evidence type="ECO:0000256" key="5">
    <source>
        <dbReference type="SAM" id="Phobius"/>
    </source>
</evidence>
<proteinExistence type="predicted"/>